<reference evidence="2" key="1">
    <citation type="submission" date="2024-03" db="EMBL/GenBank/DDBJ databases">
        <title>Eukaryotic viruses encode the ribosomal protein eL40.</title>
        <authorList>
            <person name="Thomy J."/>
            <person name="Schvarcz C.R."/>
            <person name="McBeain K.A."/>
            <person name="Edwards K.F."/>
            <person name="Steward G.F."/>
        </authorList>
    </citation>
    <scope>NUCLEOTIDE SEQUENCE</scope>
    <source>
        <strain evidence="2">FloV-SA2</strain>
    </source>
</reference>
<name>A0AB39JBA1_9VIRU</name>
<dbReference type="EMBL" id="PP542043">
    <property type="protein sequence ID" value="XDO01950.1"/>
    <property type="molecule type" value="Genomic_DNA"/>
</dbReference>
<evidence type="ECO:0000313" key="2">
    <source>
        <dbReference type="EMBL" id="XDO01950.1"/>
    </source>
</evidence>
<proteinExistence type="predicted"/>
<protein>
    <submittedName>
        <fullName evidence="2">M24 Family Metallopeptidase</fullName>
    </submittedName>
</protein>
<dbReference type="InterPro" id="IPR000994">
    <property type="entry name" value="Pept_M24"/>
</dbReference>
<dbReference type="InterPro" id="IPR050659">
    <property type="entry name" value="Peptidase_M24B"/>
</dbReference>
<evidence type="ECO:0000259" key="1">
    <source>
        <dbReference type="Pfam" id="PF00557"/>
    </source>
</evidence>
<dbReference type="Pfam" id="PF00557">
    <property type="entry name" value="Peptidase_M24"/>
    <property type="match status" value="1"/>
</dbReference>
<dbReference type="SUPFAM" id="SSF55920">
    <property type="entry name" value="Creatinase/aminopeptidase"/>
    <property type="match status" value="1"/>
</dbReference>
<sequence length="263" mass="29556">MYSKATYKDEFLKITQSITDITYMANLIRITKTPHEVEYIKKAAIIADKAMDTAINTIKSGVKVSTVASKIVSVQAEHGTFTSIAPMIMVDELAAHMNWCSETLKPNNMVRVEIAGAYNHYHCPIARTIFVGDKEDLENSKYAGIYKLENALKEGMDEILKVLKIGAISGDIYDIFNKTIGKYNLFKESRIGYSFGLGFPPDWGENTISVRHGDTTVIQENMCLHFILGCGDEWGYEYSEALIVTKNGPELLCKTPRMLFLRK</sequence>
<feature type="domain" description="Peptidase M24" evidence="1">
    <location>
        <begin position="38"/>
        <end position="246"/>
    </location>
</feature>
<dbReference type="InterPro" id="IPR036005">
    <property type="entry name" value="Creatinase/aminopeptidase-like"/>
</dbReference>
<accession>A0AB39JBA1</accession>
<organism evidence="2">
    <name type="scientific">Florenciella sp. virus SA2</name>
    <dbReference type="NCBI Taxonomy" id="3240092"/>
    <lineage>
        <taxon>Viruses</taxon>
    </lineage>
</organism>
<dbReference type="PANTHER" id="PTHR46112">
    <property type="entry name" value="AMINOPEPTIDASE"/>
    <property type="match status" value="1"/>
</dbReference>
<dbReference type="Gene3D" id="3.90.230.10">
    <property type="entry name" value="Creatinase/methionine aminopeptidase superfamily"/>
    <property type="match status" value="1"/>
</dbReference>
<dbReference type="PANTHER" id="PTHR46112:SF2">
    <property type="entry name" value="XAA-PRO AMINOPEPTIDASE P-RELATED"/>
    <property type="match status" value="1"/>
</dbReference>
<gene>
    <name evidence="2" type="ORF">FloV-SA2_00131</name>
</gene>
<dbReference type="CDD" id="cd01066">
    <property type="entry name" value="APP_MetAP"/>
    <property type="match status" value="1"/>
</dbReference>